<accession>A0A8B3T7S8</accession>
<organism evidence="1 2">
    <name type="scientific">Avibacterium paragallinarum</name>
    <name type="common">Haemophilus gallinarum</name>
    <dbReference type="NCBI Taxonomy" id="728"/>
    <lineage>
        <taxon>Bacteria</taxon>
        <taxon>Pseudomonadati</taxon>
        <taxon>Pseudomonadota</taxon>
        <taxon>Gammaproteobacteria</taxon>
        <taxon>Pasteurellales</taxon>
        <taxon>Pasteurellaceae</taxon>
        <taxon>Avibacterium</taxon>
    </lineage>
</organism>
<sequence length="158" mass="18193">MKEFNLEKALSGEPVKLRNGKKAYVKYQVDTKCDYPLAGYLIDGDGGIYHNNWLLDGRNWTDSKDGRDIIGMWEEPKPKRFINGIEVQQPLTMKTYISGEKYWCVDLESSELVTEITLYAFNTESLNLVTRGLAFRRKQDAKAMAKALLNYKVEVKNE</sequence>
<dbReference type="RefSeq" id="WP_130239090.1">
    <property type="nucleotide sequence ID" value="NZ_RQXS01000118.1"/>
</dbReference>
<gene>
    <name evidence="1" type="ORF">EIG79_12225</name>
</gene>
<reference evidence="1 2" key="1">
    <citation type="submission" date="2018-11" db="EMBL/GenBank/DDBJ databases">
        <title>Sequencing Av. paragallinarum serogroups.</title>
        <authorList>
            <person name="Hellmuth J.E."/>
            <person name="Boucher C.E."/>
            <person name="Cason E.D."/>
        </authorList>
    </citation>
    <scope>NUCLEOTIDE SEQUENCE [LARGE SCALE GENOMIC DNA]</scope>
    <source>
        <strain evidence="1 2">SA-3</strain>
    </source>
</reference>
<protein>
    <submittedName>
        <fullName evidence="1">Uncharacterized protein</fullName>
    </submittedName>
</protein>
<dbReference type="AlphaFoldDB" id="A0A8B3T7S8"/>
<dbReference type="Proteomes" id="UP000294229">
    <property type="component" value="Unassembled WGS sequence"/>
</dbReference>
<name>A0A8B3T7S8_AVIPA</name>
<proteinExistence type="predicted"/>
<evidence type="ECO:0000313" key="2">
    <source>
        <dbReference type="Proteomes" id="UP000294229"/>
    </source>
</evidence>
<dbReference type="EMBL" id="RQXS01000118">
    <property type="protein sequence ID" value="RZN54021.1"/>
    <property type="molecule type" value="Genomic_DNA"/>
</dbReference>
<evidence type="ECO:0000313" key="1">
    <source>
        <dbReference type="EMBL" id="RZN54021.1"/>
    </source>
</evidence>
<comment type="caution">
    <text evidence="1">The sequence shown here is derived from an EMBL/GenBank/DDBJ whole genome shotgun (WGS) entry which is preliminary data.</text>
</comment>